<dbReference type="SMART" id="SM00869">
    <property type="entry name" value="Autotransporter"/>
    <property type="match status" value="1"/>
</dbReference>
<sequence length="1596" mass="156670">MTAGGTTNCTGTDGDGLEVATSSTRVVVEAGAQVLPGGAAAAIVNTGYSDTYLVYGSIAGGSVPGMVLSSGPARLVPCDPYGGVAVRYCPSPYELAYPLGSATITIAEGGAISGSSAILLRRRSDIGSTSTNYVQATIDNAGSLTGTAGPALVAEAGTTFVRIDNRATGTINGISGTFQNIDNAGLIDGGSGSAITSASQALVSNSGTIASNSSLATIQGTPVSVTNSGTIRNSGSGAAIDSVGVLYLENRTGGVIATNGGVAIRASAQVSIVNAGTITGSIVAGAGQYSGSTIDNLAGTIDGSIQFGGSNDTLKVRFDSATGRVAGVTGTIDGGAGVDLLQLGISADATLGQGALPTGFEQLSLQIANNSTVTIASANGTANGITATGSGRLINTATLVTTGSAITTNWSNYDSRLDVENSGSITATATSPYLAAVRVYPGSFTNSGSVVSNGGIGVQVSGGSQTAQLVNSGTITATGTGASLDYARLANSGTITSTGGTGATLFRGHDSEASVNSGTISGATTGVSTYSVRLINSGTIQGGTAGIVADDLRLDNLASGVVRGGSLAIDGRNATSYGSVVRNAGTLAGTVDFTRNGYDMTGDIFIDRGGVIEGALRMGGGNDLLVVDLGGAADRPLAGATGGVDMGAGVDTIRYVAGTSQSAAIAVPSGFEAVAYEVRDGARLTLTAADTLSAGLGFSGTGTIDFTATLATAGTAAIDLSGATSEALLNGIAPPGYGVGGDNAALSVISRGSIAFALGNSPYGGGSCAVEAAGAAFENAGSITTAASPNSWYAPTAICGGGTVTNSGTIRIDGGHGVYGAGSFINSGTLSDVAGSGGYGVYAAETIVNSGTIVTDGVAISGGYVSADITNSGLIESRADIAIQFGADGRVVNEAGGIIRASETAIWGLSGEVINRGAIVGDVELRSSLTPAAPVTGLTSLAVAAAAAVPGSRYVADGGTLAGNLRFGRGDDVFVQTGAITGVSGVIDGGAGYDRIELSTTGQGRFEGAATGFERLDVVGGTWTLGSALPVAETGIAAGATLIGTTISLTGTIIDSGTLRIEQDFDGSFGGALQGNGALVKAGTGTVTMGDQLGFSGTTSILGGRLLLSGRSAARLSVVGGTLGGTGTVGALSIGSGGTVAPGDAAIGTLSVTGNFAQTAGSTYVATVTASGLSDRIVIGGTATLGQGSRLALVGSVGGIGTRYTLLSAAGGLSGSYSVVEQPGGNFELRLVYSSTNLFADVARSAVGLTALATSANQRATARGLTGLTAANAAYAAITLEPSEAAARAGLDQLSGQVHASLATVMVQDARIVEDAVLTRTLADGAKSGLWGAMIGSRGTDDGDAGAAALRRATMGGVGGVDLGLDGARVGLAGGYTRTELSMARYGSEGRSETLHLLGYGGGTIGPVTLRAGIGYAWTDTRIDRHVVFAGVDERLRADYDGSTFYSFLEAGHGFAVGGGSLQPYVGFESYRVKTDAFAETGGSAALRGAARTASFTFSKLGARAETPIVEGLSARANMAWLRRLDGATPSLRQGFVAGGTGFDIRGVPLSRDAAAAGLDLVWSPVANIRIVSGYTGRIGSGSGDSGFRVAANIGF</sequence>
<reference evidence="2 3" key="1">
    <citation type="journal article" date="2015" name="Int. J. Syst. Evol. Microbiol.">
        <title>Sphingomonas hengshuiensis sp. nov., isolated from lake wetland.</title>
        <authorList>
            <person name="Wei S."/>
            <person name="Wang T."/>
            <person name="Liu H."/>
            <person name="Zhang C."/>
            <person name="Guo J."/>
            <person name="Wang Q."/>
            <person name="Liang K."/>
            <person name="Zhang Z."/>
        </authorList>
    </citation>
    <scope>NUCLEOTIDE SEQUENCE [LARGE SCALE GENOMIC DNA]</scope>
    <source>
        <strain evidence="2 3">WHSC-8</strain>
    </source>
</reference>
<dbReference type="SUPFAM" id="SSF51126">
    <property type="entry name" value="Pectin lyase-like"/>
    <property type="match status" value="1"/>
</dbReference>
<accession>A0A7U4J685</accession>
<dbReference type="EMBL" id="CP010836">
    <property type="protein sequence ID" value="AJP71003.1"/>
    <property type="molecule type" value="Genomic_DNA"/>
</dbReference>
<evidence type="ECO:0000313" key="2">
    <source>
        <dbReference type="EMBL" id="AJP71003.1"/>
    </source>
</evidence>
<name>A0A7U4J685_9SPHN</name>
<dbReference type="RefSeq" id="WP_044330327.1">
    <property type="nucleotide sequence ID" value="NZ_CP010836.1"/>
</dbReference>
<dbReference type="InterPro" id="IPR011050">
    <property type="entry name" value="Pectin_lyase_fold/virulence"/>
</dbReference>
<keyword evidence="3" id="KW-1185">Reference proteome</keyword>
<organism evidence="2 3">
    <name type="scientific">Sphingomonas hengshuiensis</name>
    <dbReference type="NCBI Taxonomy" id="1609977"/>
    <lineage>
        <taxon>Bacteria</taxon>
        <taxon>Pseudomonadati</taxon>
        <taxon>Pseudomonadota</taxon>
        <taxon>Alphaproteobacteria</taxon>
        <taxon>Sphingomonadales</taxon>
        <taxon>Sphingomonadaceae</taxon>
        <taxon>Sphingomonas</taxon>
    </lineage>
</organism>
<dbReference type="PROSITE" id="PS51208">
    <property type="entry name" value="AUTOTRANSPORTER"/>
    <property type="match status" value="1"/>
</dbReference>
<dbReference type="Proteomes" id="UP000032300">
    <property type="component" value="Chromosome"/>
</dbReference>
<gene>
    <name evidence="2" type="ORF">TS85_02945</name>
</gene>
<dbReference type="InterPro" id="IPR036709">
    <property type="entry name" value="Autotransporte_beta_dom_sf"/>
</dbReference>
<dbReference type="InterPro" id="IPR005546">
    <property type="entry name" value="Autotransporte_beta"/>
</dbReference>
<feature type="domain" description="Autotransporter" evidence="1">
    <location>
        <begin position="1323"/>
        <end position="1596"/>
    </location>
</feature>
<evidence type="ECO:0000259" key="1">
    <source>
        <dbReference type="PROSITE" id="PS51208"/>
    </source>
</evidence>
<proteinExistence type="predicted"/>
<dbReference type="KEGG" id="sphi:TS85_02945"/>
<reference evidence="2 3" key="2">
    <citation type="submission" date="2015-02" db="EMBL/GenBank/DDBJ databases">
        <title>The complete genome of Sphingomonas hengshuiensis sp. WHSC-8 isolated from soil of Hengshui Lake.</title>
        <authorList>
            <person name="Wei S."/>
            <person name="Guo J."/>
            <person name="Su C."/>
            <person name="Wu R."/>
            <person name="Zhang Z."/>
            <person name="Liang K."/>
            <person name="Li H."/>
            <person name="Wang T."/>
            <person name="Liu H."/>
            <person name="Zhang C."/>
            <person name="Li Z."/>
            <person name="Wang Q."/>
            <person name="Meng J."/>
        </authorList>
    </citation>
    <scope>NUCLEOTIDE SEQUENCE [LARGE SCALE GENOMIC DNA]</scope>
    <source>
        <strain evidence="2 3">WHSC-8</strain>
    </source>
</reference>
<protein>
    <recommendedName>
        <fullName evidence="1">Autotransporter domain-containing protein</fullName>
    </recommendedName>
</protein>
<dbReference type="SUPFAM" id="SSF103515">
    <property type="entry name" value="Autotransporter"/>
    <property type="match status" value="1"/>
</dbReference>
<evidence type="ECO:0000313" key="3">
    <source>
        <dbReference type="Proteomes" id="UP000032300"/>
    </source>
</evidence>
<dbReference type="Pfam" id="PF03797">
    <property type="entry name" value="Autotransporter"/>
    <property type="match status" value="1"/>
</dbReference>
<dbReference type="OrthoDB" id="7195851at2"/>
<dbReference type="Gene3D" id="2.40.128.130">
    <property type="entry name" value="Autotransporter beta-domain"/>
    <property type="match status" value="1"/>
</dbReference>